<accession>A0A2W7PJY0</accession>
<protein>
    <submittedName>
        <fullName evidence="1">Uncharacterized protein DUF4105</fullName>
    </submittedName>
</protein>
<reference evidence="1" key="1">
    <citation type="submission" date="2018-06" db="EMBL/GenBank/DDBJ databases">
        <title>Genomic Encyclopedia of Type Strains, Phase IV (KMG-V): Genome sequencing to study the core and pangenomes of soil and plant-associated prokaryotes.</title>
        <authorList>
            <person name="Whitman W."/>
        </authorList>
    </citation>
    <scope>NUCLEOTIDE SEQUENCE [LARGE SCALE GENOMIC DNA]</scope>
    <source>
        <strain evidence="1">MLR2-44</strain>
    </source>
</reference>
<evidence type="ECO:0000313" key="1">
    <source>
        <dbReference type="EMBL" id="PZX34060.1"/>
    </source>
</evidence>
<organism evidence="1 2">
    <name type="scientific">Cupriavidus phytorum</name>
    <dbReference type="NCBI Taxonomy" id="3024399"/>
    <lineage>
        <taxon>Bacteria</taxon>
        <taxon>Pseudomonadati</taxon>
        <taxon>Pseudomonadota</taxon>
        <taxon>Betaproteobacteria</taxon>
        <taxon>Burkholderiales</taxon>
        <taxon>Burkholderiaceae</taxon>
        <taxon>Cupriavidus</taxon>
    </lineage>
</organism>
<sequence>MATVQHPNGKMLTLVAQRRTTPLPADAPKTVYLEREFIEVLVFDSVLRDPAAVMGHAAIEVRGFTYNRQLSGYHREPPLLYLYEQVGTRDIIGLRLWVTPVEADRLQTELERRVKEGKRYSLLSNSCSTNTAQALEHIGILAHDPRNLQTPVTPAELLSVVSKSNRLVETRKYPKGWKHGESANW</sequence>
<dbReference type="AlphaFoldDB" id="A0A2W7PJY0"/>
<gene>
    <name evidence="1" type="ORF">C7416_101343</name>
</gene>
<keyword evidence="2" id="KW-1185">Reference proteome</keyword>
<proteinExistence type="predicted"/>
<dbReference type="Proteomes" id="UP000249638">
    <property type="component" value="Unassembled WGS sequence"/>
</dbReference>
<evidence type="ECO:0000313" key="2">
    <source>
        <dbReference type="Proteomes" id="UP000249638"/>
    </source>
</evidence>
<comment type="caution">
    <text evidence="1">The sequence shown here is derived from an EMBL/GenBank/DDBJ whole genome shotgun (WGS) entry which is preliminary data.</text>
</comment>
<name>A0A2W7PJY0_9BURK</name>
<dbReference type="EMBL" id="QKZN01000001">
    <property type="protein sequence ID" value="PZX34060.1"/>
    <property type="molecule type" value="Genomic_DNA"/>
</dbReference>